<gene>
    <name evidence="1" type="ORF">OCBIM_22010313mg</name>
</gene>
<proteinExistence type="predicted"/>
<dbReference type="EMBL" id="KQ427350">
    <property type="protein sequence ID" value="KOF67169.1"/>
    <property type="molecule type" value="Genomic_DNA"/>
</dbReference>
<dbReference type="AlphaFoldDB" id="A0A0L8FR58"/>
<organism evidence="1">
    <name type="scientific">Octopus bimaculoides</name>
    <name type="common">California two-spotted octopus</name>
    <dbReference type="NCBI Taxonomy" id="37653"/>
    <lineage>
        <taxon>Eukaryota</taxon>
        <taxon>Metazoa</taxon>
        <taxon>Spiralia</taxon>
        <taxon>Lophotrochozoa</taxon>
        <taxon>Mollusca</taxon>
        <taxon>Cephalopoda</taxon>
        <taxon>Coleoidea</taxon>
        <taxon>Octopodiformes</taxon>
        <taxon>Octopoda</taxon>
        <taxon>Incirrata</taxon>
        <taxon>Octopodidae</taxon>
        <taxon>Octopus</taxon>
    </lineage>
</organism>
<evidence type="ECO:0000313" key="1">
    <source>
        <dbReference type="EMBL" id="KOF67169.1"/>
    </source>
</evidence>
<accession>A0A0L8FR58</accession>
<name>A0A0L8FR58_OCTBM</name>
<sequence length="72" mass="8675">MSNQLQLLFFNYQTCISKMFQVILLVFREMTNSSFAVYTPNRGCWLSKSTYYTQQNKECYYCSDAFLFLNKY</sequence>
<protein>
    <submittedName>
        <fullName evidence="1">Uncharacterized protein</fullName>
    </submittedName>
</protein>
<reference evidence="1" key="1">
    <citation type="submission" date="2015-07" db="EMBL/GenBank/DDBJ databases">
        <title>MeaNS - Measles Nucleotide Surveillance Program.</title>
        <authorList>
            <person name="Tran T."/>
            <person name="Druce J."/>
        </authorList>
    </citation>
    <scope>NUCLEOTIDE SEQUENCE</scope>
    <source>
        <strain evidence="1">UCB-OBI-ISO-001</strain>
        <tissue evidence="1">Gonad</tissue>
    </source>
</reference>